<dbReference type="EMBL" id="JAOAOG010000191">
    <property type="protein sequence ID" value="KAJ6241831.1"/>
    <property type="molecule type" value="Genomic_DNA"/>
</dbReference>
<evidence type="ECO:0000259" key="4">
    <source>
        <dbReference type="PROSITE" id="PS50119"/>
    </source>
</evidence>
<protein>
    <recommendedName>
        <fullName evidence="4">B box-type domain-containing protein</fullName>
    </recommendedName>
</protein>
<dbReference type="InterPro" id="IPR000315">
    <property type="entry name" value="Znf_B-box"/>
</dbReference>
<gene>
    <name evidence="5" type="ORF">M0813_00537</name>
</gene>
<name>A0ABQ8YB76_9EUKA</name>
<proteinExistence type="predicted"/>
<organism evidence="5 6">
    <name type="scientific">Anaeramoeba flamelloides</name>
    <dbReference type="NCBI Taxonomy" id="1746091"/>
    <lineage>
        <taxon>Eukaryota</taxon>
        <taxon>Metamonada</taxon>
        <taxon>Anaeramoebidae</taxon>
        <taxon>Anaeramoeba</taxon>
    </lineage>
</organism>
<feature type="region of interest" description="Disordered" evidence="3">
    <location>
        <begin position="278"/>
        <end position="443"/>
    </location>
</feature>
<evidence type="ECO:0000256" key="3">
    <source>
        <dbReference type="SAM" id="MobiDB-lite"/>
    </source>
</evidence>
<feature type="domain" description="B box-type" evidence="4">
    <location>
        <begin position="57"/>
        <end position="99"/>
    </location>
</feature>
<dbReference type="PANTHER" id="PTHR25462:SF291">
    <property type="entry name" value="E3 UBIQUITIN-PROTEIN LIGASE TRIM45"/>
    <property type="match status" value="1"/>
</dbReference>
<dbReference type="CDD" id="cd19756">
    <property type="entry name" value="Bbox2"/>
    <property type="match status" value="1"/>
</dbReference>
<dbReference type="Proteomes" id="UP001150062">
    <property type="component" value="Unassembled WGS sequence"/>
</dbReference>
<dbReference type="PROSITE" id="PS50119">
    <property type="entry name" value="ZF_BBOX"/>
    <property type="match status" value="2"/>
</dbReference>
<comment type="caution">
    <text evidence="5">The sequence shown here is derived from an EMBL/GenBank/DDBJ whole genome shotgun (WGS) entry which is preliminary data.</text>
</comment>
<feature type="compositionally biased region" description="Basic and acidic residues" evidence="3">
    <location>
        <begin position="329"/>
        <end position="417"/>
    </location>
</feature>
<dbReference type="InterPro" id="IPR047153">
    <property type="entry name" value="TRIM45/56/19-like"/>
</dbReference>
<reference evidence="5" key="1">
    <citation type="submission" date="2022-08" db="EMBL/GenBank/DDBJ databases">
        <title>Novel sulfate-reducing endosymbionts in the free-living metamonad Anaeramoeba.</title>
        <authorList>
            <person name="Jerlstrom-Hultqvist J."/>
            <person name="Cepicka I."/>
            <person name="Gallot-Lavallee L."/>
            <person name="Salas-Leiva D."/>
            <person name="Curtis B.A."/>
            <person name="Zahonova K."/>
            <person name="Pipaliya S."/>
            <person name="Dacks J."/>
            <person name="Roger A.J."/>
        </authorList>
    </citation>
    <scope>NUCLEOTIDE SEQUENCE</scope>
    <source>
        <strain evidence="5">Schooner1</strain>
    </source>
</reference>
<accession>A0ABQ8YB76</accession>
<dbReference type="PANTHER" id="PTHR25462">
    <property type="entry name" value="BONUS, ISOFORM C-RELATED"/>
    <property type="match status" value="1"/>
</dbReference>
<evidence type="ECO:0000313" key="5">
    <source>
        <dbReference type="EMBL" id="KAJ6241831.1"/>
    </source>
</evidence>
<keyword evidence="1" id="KW-0863">Zinc-finger</keyword>
<feature type="domain" description="B box-type" evidence="4">
    <location>
        <begin position="1"/>
        <end position="45"/>
    </location>
</feature>
<feature type="coiled-coil region" evidence="2">
    <location>
        <begin position="165"/>
        <end position="192"/>
    </location>
</feature>
<sequence>MSSNCHLCQEQTKYFCENCGIYLCKNHEQTYHQNKKFVNHNSIALGSKKKILNTKFTSVSMCPVHQKQKAIFFCMECRTIACKLCKSDSTHKGHSFVKILKLHQEMMGTKKNSQDVFKKDLKSKALNLMKKHAEENKEFDKNIRLITKSEKQSLNELKKKTGQLINLLKTRYKELSKEIKREQQKKLQFFEKKKSERVNSNMVFQDFLDHLDPKFKTSENAFIKTLMISDGLLDYWNNNKKLEEKQIKKQKEFPLRFEKVLKTEKIENDIVRRLMFQNPNDDYSSTTTTTSTSSVTTSRSVSSSSEKENQEEKKKKKNSDVLEPNVQNTEHEHDSKEINKSEIEKNIDNQTIKEKETENEKENENENENEKDCKEIEEEKEKEQKKKKEKEEKDKDKDKNKKEEEEEKEKENEKIVDDVLDEVLCGSNDENPKTPKKKKKNHKIILTSGSELDFELSPRIKKAKNKNEKDSEHIFETPLKQERIGSIKKEKKTDSPLPMRRNEKENLEIHNIKVMYMTNNDDEEYNSDVIKSIKKTGIQTVDLYDVRKKLPTSGKMRQYHAIFLRFMCTNSKINEKLGGSLIKYIRSGRGLVIGAHRTLALNDPAQLKGKIITSNYLPIKLGRKIFGSKRLLGNYIKSHPIMKGVKNFSGGKKTPHTKCELAQGAKKIASFDNGTIMIAEKKHKPNYGTIVVLNFSPRSTHGGCTDNKSWNRLTSNGDLIIANSLVYVAKN</sequence>
<feature type="compositionally biased region" description="Basic residues" evidence="3">
    <location>
        <begin position="434"/>
        <end position="443"/>
    </location>
</feature>
<dbReference type="Gene3D" id="3.30.160.60">
    <property type="entry name" value="Classic Zinc Finger"/>
    <property type="match status" value="1"/>
</dbReference>
<dbReference type="SMART" id="SM00336">
    <property type="entry name" value="BBOX"/>
    <property type="match status" value="1"/>
</dbReference>
<evidence type="ECO:0000313" key="6">
    <source>
        <dbReference type="Proteomes" id="UP001150062"/>
    </source>
</evidence>
<dbReference type="Pfam" id="PF00643">
    <property type="entry name" value="zf-B_box"/>
    <property type="match status" value="1"/>
</dbReference>
<keyword evidence="6" id="KW-1185">Reference proteome</keyword>
<evidence type="ECO:0000256" key="2">
    <source>
        <dbReference type="SAM" id="Coils"/>
    </source>
</evidence>
<feature type="compositionally biased region" description="Low complexity" evidence="3">
    <location>
        <begin position="284"/>
        <end position="304"/>
    </location>
</feature>
<keyword evidence="1" id="KW-0862">Zinc</keyword>
<keyword evidence="1" id="KW-0479">Metal-binding</keyword>
<dbReference type="SUPFAM" id="SSF57845">
    <property type="entry name" value="B-box zinc-binding domain"/>
    <property type="match status" value="1"/>
</dbReference>
<evidence type="ECO:0000256" key="1">
    <source>
        <dbReference type="PROSITE-ProRule" id="PRU00024"/>
    </source>
</evidence>
<keyword evidence="2" id="KW-0175">Coiled coil</keyword>